<dbReference type="AlphaFoldDB" id="A0A6N8E9C7"/>
<dbReference type="SMART" id="SM00862">
    <property type="entry name" value="Trans_reg_C"/>
    <property type="match status" value="1"/>
</dbReference>
<dbReference type="InterPro" id="IPR039420">
    <property type="entry name" value="WalR-like"/>
</dbReference>
<keyword evidence="1" id="KW-0805">Transcription regulation</keyword>
<dbReference type="Proteomes" id="UP000434044">
    <property type="component" value="Unassembled WGS sequence"/>
</dbReference>
<feature type="DNA-binding region" description="OmpR/PhoB-type" evidence="5">
    <location>
        <begin position="131"/>
        <end position="231"/>
    </location>
</feature>
<evidence type="ECO:0000256" key="2">
    <source>
        <dbReference type="ARBA" id="ARBA00023125"/>
    </source>
</evidence>
<keyword evidence="2 5" id="KW-0238">DNA-binding</keyword>
<evidence type="ECO:0000313" key="9">
    <source>
        <dbReference type="Proteomes" id="UP000434044"/>
    </source>
</evidence>
<feature type="modified residue" description="4-aspartylphosphate" evidence="4">
    <location>
        <position position="55"/>
    </location>
</feature>
<dbReference type="SMART" id="SM00448">
    <property type="entry name" value="REC"/>
    <property type="match status" value="1"/>
</dbReference>
<dbReference type="PROSITE" id="PS50110">
    <property type="entry name" value="RESPONSE_REGULATORY"/>
    <property type="match status" value="1"/>
</dbReference>
<evidence type="ECO:0000313" key="8">
    <source>
        <dbReference type="EMBL" id="MTW19928.1"/>
    </source>
</evidence>
<dbReference type="SUPFAM" id="SSF46894">
    <property type="entry name" value="C-terminal effector domain of the bipartite response regulators"/>
    <property type="match status" value="1"/>
</dbReference>
<dbReference type="RefSeq" id="WP_155448512.1">
    <property type="nucleotide sequence ID" value="NZ_WNKT01000003.1"/>
</dbReference>
<keyword evidence="9" id="KW-1185">Reference proteome</keyword>
<comment type="caution">
    <text evidence="8">The sequence shown here is derived from an EMBL/GenBank/DDBJ whole genome shotgun (WGS) entry which is preliminary data.</text>
</comment>
<dbReference type="InterPro" id="IPR036388">
    <property type="entry name" value="WH-like_DNA-bd_sf"/>
</dbReference>
<dbReference type="OrthoDB" id="9796655at2"/>
<dbReference type="Gene3D" id="1.10.10.10">
    <property type="entry name" value="Winged helix-like DNA-binding domain superfamily/Winged helix DNA-binding domain"/>
    <property type="match status" value="1"/>
</dbReference>
<dbReference type="InterPro" id="IPR016032">
    <property type="entry name" value="Sig_transdc_resp-reg_C-effctor"/>
</dbReference>
<dbReference type="GO" id="GO:0032993">
    <property type="term" value="C:protein-DNA complex"/>
    <property type="evidence" value="ECO:0007669"/>
    <property type="project" value="TreeGrafter"/>
</dbReference>
<organism evidence="8 9">
    <name type="scientific">Allochromatium palmeri</name>
    <dbReference type="NCBI Taxonomy" id="231048"/>
    <lineage>
        <taxon>Bacteria</taxon>
        <taxon>Pseudomonadati</taxon>
        <taxon>Pseudomonadota</taxon>
        <taxon>Gammaproteobacteria</taxon>
        <taxon>Chromatiales</taxon>
        <taxon>Chromatiaceae</taxon>
        <taxon>Allochromatium</taxon>
    </lineage>
</organism>
<reference evidence="8 9" key="1">
    <citation type="submission" date="2019-11" db="EMBL/GenBank/DDBJ databases">
        <title>Whole-genome sequence of the anaerobic purple sulfur bacterium Allochromatium palmeri DSM 15591.</title>
        <authorList>
            <person name="Kyndt J.A."/>
            <person name="Meyer T.E."/>
        </authorList>
    </citation>
    <scope>NUCLEOTIDE SEQUENCE [LARGE SCALE GENOMIC DNA]</scope>
    <source>
        <strain evidence="8 9">DSM 15591</strain>
    </source>
</reference>
<dbReference type="Gene3D" id="3.40.50.2300">
    <property type="match status" value="1"/>
</dbReference>
<evidence type="ECO:0000256" key="1">
    <source>
        <dbReference type="ARBA" id="ARBA00023015"/>
    </source>
</evidence>
<protein>
    <submittedName>
        <fullName evidence="8">Response regulator</fullName>
    </submittedName>
</protein>
<dbReference type="GO" id="GO:0005829">
    <property type="term" value="C:cytosol"/>
    <property type="evidence" value="ECO:0007669"/>
    <property type="project" value="TreeGrafter"/>
</dbReference>
<feature type="domain" description="Response regulatory" evidence="6">
    <location>
        <begin position="6"/>
        <end position="119"/>
    </location>
</feature>
<feature type="domain" description="OmpR/PhoB-type" evidence="7">
    <location>
        <begin position="131"/>
        <end position="231"/>
    </location>
</feature>
<dbReference type="Pfam" id="PF00072">
    <property type="entry name" value="Response_reg"/>
    <property type="match status" value="1"/>
</dbReference>
<evidence type="ECO:0000256" key="3">
    <source>
        <dbReference type="ARBA" id="ARBA00023163"/>
    </source>
</evidence>
<evidence type="ECO:0000259" key="7">
    <source>
        <dbReference type="PROSITE" id="PS51755"/>
    </source>
</evidence>
<dbReference type="PANTHER" id="PTHR48111:SF67">
    <property type="entry name" value="TRANSCRIPTIONAL REGULATORY PROTEIN TCTD"/>
    <property type="match status" value="1"/>
</dbReference>
<gene>
    <name evidence="8" type="ORF">GJ668_02335</name>
</gene>
<dbReference type="InterPro" id="IPR001867">
    <property type="entry name" value="OmpR/PhoB-type_DNA-bd"/>
</dbReference>
<keyword evidence="4" id="KW-0597">Phosphoprotein</keyword>
<dbReference type="GO" id="GO:0000156">
    <property type="term" value="F:phosphorelay response regulator activity"/>
    <property type="evidence" value="ECO:0007669"/>
    <property type="project" value="TreeGrafter"/>
</dbReference>
<dbReference type="EMBL" id="WNKT01000003">
    <property type="protein sequence ID" value="MTW19928.1"/>
    <property type="molecule type" value="Genomic_DNA"/>
</dbReference>
<evidence type="ECO:0000256" key="5">
    <source>
        <dbReference type="PROSITE-ProRule" id="PRU01091"/>
    </source>
</evidence>
<dbReference type="GO" id="GO:0000976">
    <property type="term" value="F:transcription cis-regulatory region binding"/>
    <property type="evidence" value="ECO:0007669"/>
    <property type="project" value="TreeGrafter"/>
</dbReference>
<dbReference type="PROSITE" id="PS51755">
    <property type="entry name" value="OMPR_PHOB"/>
    <property type="match status" value="1"/>
</dbReference>
<dbReference type="GO" id="GO:0006355">
    <property type="term" value="P:regulation of DNA-templated transcription"/>
    <property type="evidence" value="ECO:0007669"/>
    <property type="project" value="InterPro"/>
</dbReference>
<name>A0A6N8E9C7_9GAMM</name>
<accession>A0A6N8E9C7</accession>
<dbReference type="InterPro" id="IPR001789">
    <property type="entry name" value="Sig_transdc_resp-reg_receiver"/>
</dbReference>
<dbReference type="SUPFAM" id="SSF52172">
    <property type="entry name" value="CheY-like"/>
    <property type="match status" value="1"/>
</dbReference>
<dbReference type="CDD" id="cd00383">
    <property type="entry name" value="trans_reg_C"/>
    <property type="match status" value="1"/>
</dbReference>
<proteinExistence type="predicted"/>
<evidence type="ECO:0000259" key="6">
    <source>
        <dbReference type="PROSITE" id="PS50110"/>
    </source>
</evidence>
<dbReference type="InterPro" id="IPR011006">
    <property type="entry name" value="CheY-like_superfamily"/>
</dbReference>
<evidence type="ECO:0000256" key="4">
    <source>
        <dbReference type="PROSITE-ProRule" id="PRU00169"/>
    </source>
</evidence>
<sequence>MSQHTRVLLVEDDAMLRASLESYLGLVGYSVTAVGDSLAYYRCLSEGDFAVAVIDLGLPDQSGKILVDYTRHNTTSSIIVITARDTLETRVDCYQTGADLFLGKPFDGRELAAAIASLASRREQISDRLSSNQADASAWRLLIRQHRLQRPDGQLLELTPKECQLLELLARGDGDPVPRSTLLTELYGRVDESAARALETLVRRTRQKIANHHPGPSPILTQHGLGYALVVPCLLDRSRQDA</sequence>
<keyword evidence="3" id="KW-0804">Transcription</keyword>
<dbReference type="Pfam" id="PF00486">
    <property type="entry name" value="Trans_reg_C"/>
    <property type="match status" value="1"/>
</dbReference>
<dbReference type="PANTHER" id="PTHR48111">
    <property type="entry name" value="REGULATOR OF RPOS"/>
    <property type="match status" value="1"/>
</dbReference>